<accession>A0A427KDP2</accession>
<dbReference type="AlphaFoldDB" id="A0A427KDP2"/>
<proteinExistence type="predicted"/>
<comment type="caution">
    <text evidence="1">The sequence shown here is derived from an EMBL/GenBank/DDBJ whole genome shotgun (WGS) entry which is preliminary data.</text>
</comment>
<dbReference type="InterPro" id="IPR010557">
    <property type="entry name" value="DUF1133"/>
</dbReference>
<sequence>MINPSETGNPGEMLRLRTLESVWVQGKLRMWGRWSYMGRARVGSMFNQLLTGQVITQSDISGLLRRIRDAGLSEPELEAFFRELLRGKSRSPLAFCTDEEGLAIDRVLGAVLLAPGHRALYDILVERYRLRRSKRQIADALHRRQPEWSLATCRRRTDVWLNMSEFILYLPLCDVFNINGDRFRLRGEPENG</sequence>
<evidence type="ECO:0000313" key="1">
    <source>
        <dbReference type="EMBL" id="RSB21712.1"/>
    </source>
</evidence>
<dbReference type="Pfam" id="PF06576">
    <property type="entry name" value="DUF1133"/>
    <property type="match status" value="1"/>
</dbReference>
<organism evidence="1 2">
    <name type="scientific">Enterobacter cloacae</name>
    <dbReference type="NCBI Taxonomy" id="550"/>
    <lineage>
        <taxon>Bacteria</taxon>
        <taxon>Pseudomonadati</taxon>
        <taxon>Pseudomonadota</taxon>
        <taxon>Gammaproteobacteria</taxon>
        <taxon>Enterobacterales</taxon>
        <taxon>Enterobacteriaceae</taxon>
        <taxon>Enterobacter</taxon>
        <taxon>Enterobacter cloacae complex</taxon>
    </lineage>
</organism>
<dbReference type="EMBL" id="RHWT01000104">
    <property type="protein sequence ID" value="RSB21712.1"/>
    <property type="molecule type" value="Genomic_DNA"/>
</dbReference>
<dbReference type="Proteomes" id="UP000275321">
    <property type="component" value="Unassembled WGS sequence"/>
</dbReference>
<evidence type="ECO:0000313" key="2">
    <source>
        <dbReference type="Proteomes" id="UP000275321"/>
    </source>
</evidence>
<protein>
    <submittedName>
        <fullName evidence="1">DUF1133 family protein</fullName>
    </submittedName>
</protein>
<reference evidence="1 2" key="1">
    <citation type="submission" date="2018-10" db="EMBL/GenBank/DDBJ databases">
        <title>Transmission dynamics of multidrug resistant bacteria on intensive care unit surfaces.</title>
        <authorList>
            <person name="D'Souza A.W."/>
            <person name="Potter R.F."/>
            <person name="Wallace M."/>
            <person name="Shupe A."/>
            <person name="Patel S."/>
            <person name="Sun S."/>
            <person name="Gul D."/>
            <person name="Kwon J.H."/>
            <person name="Andleeb S."/>
            <person name="Burnham C.-A.D."/>
            <person name="Dantas G."/>
        </authorList>
    </citation>
    <scope>NUCLEOTIDE SEQUENCE [LARGE SCALE GENOMIC DNA]</scope>
    <source>
        <strain evidence="1 2">EC_073</strain>
    </source>
</reference>
<name>A0A427KDP2_ENTCL</name>
<gene>
    <name evidence="1" type="ORF">EGK68_26025</name>
</gene>
<dbReference type="RefSeq" id="WP_125366860.1">
    <property type="nucleotide sequence ID" value="NZ_RHWT01000104.1"/>
</dbReference>